<name>A0A8H3HY07_9AGAM</name>
<dbReference type="EMBL" id="CAJNJQ010003375">
    <property type="protein sequence ID" value="CAE7197667.1"/>
    <property type="molecule type" value="Genomic_DNA"/>
</dbReference>
<dbReference type="Proteomes" id="UP000663827">
    <property type="component" value="Unassembled WGS sequence"/>
</dbReference>
<dbReference type="SUPFAM" id="SSF50978">
    <property type="entry name" value="WD40 repeat-like"/>
    <property type="match status" value="1"/>
</dbReference>
<dbReference type="AlphaFoldDB" id="A0A8H3HY07"/>
<dbReference type="InterPro" id="IPR001810">
    <property type="entry name" value="F-box_dom"/>
</dbReference>
<dbReference type="PROSITE" id="PS50181">
    <property type="entry name" value="FBOX"/>
    <property type="match status" value="1"/>
</dbReference>
<reference evidence="2" key="1">
    <citation type="submission" date="2021-01" db="EMBL/GenBank/DDBJ databases">
        <authorList>
            <person name="Kaushik A."/>
        </authorList>
    </citation>
    <scope>NUCLEOTIDE SEQUENCE</scope>
    <source>
        <strain evidence="2">AG5</strain>
    </source>
</reference>
<dbReference type="Pfam" id="PF00646">
    <property type="entry name" value="F-box"/>
    <property type="match status" value="1"/>
</dbReference>
<evidence type="ECO:0000259" key="1">
    <source>
        <dbReference type="PROSITE" id="PS50181"/>
    </source>
</evidence>
<comment type="caution">
    <text evidence="2">The sequence shown here is derived from an EMBL/GenBank/DDBJ whole genome shotgun (WGS) entry which is preliminary data.</text>
</comment>
<dbReference type="SUPFAM" id="SSF81383">
    <property type="entry name" value="F-box domain"/>
    <property type="match status" value="1"/>
</dbReference>
<gene>
    <name evidence="2" type="ORF">RDB_LOCUS134988</name>
</gene>
<accession>A0A8H3HY07</accession>
<protein>
    <recommendedName>
        <fullName evidence="1">F-box domain-containing protein</fullName>
    </recommendedName>
</protein>
<dbReference type="InterPro" id="IPR036322">
    <property type="entry name" value="WD40_repeat_dom_sf"/>
</dbReference>
<evidence type="ECO:0000313" key="2">
    <source>
        <dbReference type="EMBL" id="CAE7197667.1"/>
    </source>
</evidence>
<organism evidence="2 3">
    <name type="scientific">Rhizoctonia solani</name>
    <dbReference type="NCBI Taxonomy" id="456999"/>
    <lineage>
        <taxon>Eukaryota</taxon>
        <taxon>Fungi</taxon>
        <taxon>Dikarya</taxon>
        <taxon>Basidiomycota</taxon>
        <taxon>Agaricomycotina</taxon>
        <taxon>Agaricomycetes</taxon>
        <taxon>Cantharellales</taxon>
        <taxon>Ceratobasidiaceae</taxon>
        <taxon>Rhizoctonia</taxon>
    </lineage>
</organism>
<dbReference type="CDD" id="cd09917">
    <property type="entry name" value="F-box_SF"/>
    <property type="match status" value="1"/>
</dbReference>
<dbReference type="Gene3D" id="1.20.1280.50">
    <property type="match status" value="1"/>
</dbReference>
<dbReference type="InterPro" id="IPR036047">
    <property type="entry name" value="F-box-like_dom_sf"/>
</dbReference>
<feature type="domain" description="F-box" evidence="1">
    <location>
        <begin position="1"/>
        <end position="49"/>
    </location>
</feature>
<proteinExistence type="predicted"/>
<sequence length="453" mass="50666">MKRINDLPLECLSSIAELLDLPDVMSLLATSKRWNLAIKSNEASVYRCLAGKHDSRMGFAPSSRLSEALRSWASPHARSITTWKQYCEAQVATEHRWRGKSTPACTLDVHGPAQTESVKNIRIDLEKSLIVTTETRDLDLSLHMAMEPITCLVVRCLLDPAGPILFSLNTPNPIQQLELSNGYVVCSHSEGFSIWRWAVDQQKDPAACAPTPHQAPDKPTDSIRGQLVSMGEIPRLSNSLFNSLFRFIYPTLCAVGLDCRSIHLWDVPSRSLVQTITTDLHRVKVVPADFTDTHVFIALDNVLVYSRQTGQLVFQLNQACLRRTHYRMIPPILTQHSSDSWFEKYTLSEYLESWEVVQGGHSLSSVLLGHEKMFGVHVSPSGRDFIATTRSGCIIRVEFTSPIPESNISDYSSPTRTNCRVSVTRVHPIRSVAYDGKRIAILGVSTRPVRTTS</sequence>
<evidence type="ECO:0000313" key="3">
    <source>
        <dbReference type="Proteomes" id="UP000663827"/>
    </source>
</evidence>